<evidence type="ECO:0000313" key="2">
    <source>
        <dbReference type="EMBL" id="MFD1321487.1"/>
    </source>
</evidence>
<evidence type="ECO:0008006" key="4">
    <source>
        <dbReference type="Google" id="ProtNLM"/>
    </source>
</evidence>
<name>A0ABW3YAM1_9ACTN</name>
<dbReference type="EMBL" id="JBHTMP010000012">
    <property type="protein sequence ID" value="MFD1321487.1"/>
    <property type="molecule type" value="Genomic_DNA"/>
</dbReference>
<feature type="compositionally biased region" description="Pro residues" evidence="1">
    <location>
        <begin position="34"/>
        <end position="46"/>
    </location>
</feature>
<proteinExistence type="predicted"/>
<organism evidence="2 3">
    <name type="scientific">Micromonospora sonneratiae</name>
    <dbReference type="NCBI Taxonomy" id="1184706"/>
    <lineage>
        <taxon>Bacteria</taxon>
        <taxon>Bacillati</taxon>
        <taxon>Actinomycetota</taxon>
        <taxon>Actinomycetes</taxon>
        <taxon>Micromonosporales</taxon>
        <taxon>Micromonosporaceae</taxon>
        <taxon>Micromonospora</taxon>
    </lineage>
</organism>
<evidence type="ECO:0000256" key="1">
    <source>
        <dbReference type="SAM" id="MobiDB-lite"/>
    </source>
</evidence>
<comment type="caution">
    <text evidence="2">The sequence shown here is derived from an EMBL/GenBank/DDBJ whole genome shotgun (WGS) entry which is preliminary data.</text>
</comment>
<dbReference type="Proteomes" id="UP001597260">
    <property type="component" value="Unassembled WGS sequence"/>
</dbReference>
<protein>
    <recommendedName>
        <fullName evidence="4">PH domain-containing protein</fullName>
    </recommendedName>
</protein>
<accession>A0ABW3YAM1</accession>
<dbReference type="RefSeq" id="WP_377569593.1">
    <property type="nucleotide sequence ID" value="NZ_JBHTMP010000012.1"/>
</dbReference>
<feature type="region of interest" description="Disordered" evidence="1">
    <location>
        <begin position="30"/>
        <end position="50"/>
    </location>
</feature>
<sequence length="205" mass="22241">MATDHRLRYESALAANLAPGEILIEVREAKRPQGPAPEKPARPVDPPSGTGAAVGSLTVVDVVLSGVDAIDNFGSGGPTDWLMRLLFGRAAYGRPESVAGSWAMVVPTDDTLVVAVTDRRMLVLKLTGFEPIVAFGEPPAPVTPERLTLLWWVSRAQVTGVRRRRHRLHGARLRVSFRDDSWLELTGPILLRRRGAEALRAALTG</sequence>
<gene>
    <name evidence="2" type="ORF">ACFQ4H_10345</name>
</gene>
<evidence type="ECO:0000313" key="3">
    <source>
        <dbReference type="Proteomes" id="UP001597260"/>
    </source>
</evidence>
<reference evidence="3" key="1">
    <citation type="journal article" date="2019" name="Int. J. Syst. Evol. Microbiol.">
        <title>The Global Catalogue of Microorganisms (GCM) 10K type strain sequencing project: providing services to taxonomists for standard genome sequencing and annotation.</title>
        <authorList>
            <consortium name="The Broad Institute Genomics Platform"/>
            <consortium name="The Broad Institute Genome Sequencing Center for Infectious Disease"/>
            <person name="Wu L."/>
            <person name="Ma J."/>
        </authorList>
    </citation>
    <scope>NUCLEOTIDE SEQUENCE [LARGE SCALE GENOMIC DNA]</scope>
    <source>
        <strain evidence="3">JCM 31037</strain>
    </source>
</reference>
<keyword evidence="3" id="KW-1185">Reference proteome</keyword>